<feature type="domain" description="HTH iclR-type" evidence="4">
    <location>
        <begin position="15"/>
        <end position="76"/>
    </location>
</feature>
<dbReference type="PANTHER" id="PTHR30136">
    <property type="entry name" value="HELIX-TURN-HELIX TRANSCRIPTIONAL REGULATOR, ICLR FAMILY"/>
    <property type="match status" value="1"/>
</dbReference>
<evidence type="ECO:0000259" key="5">
    <source>
        <dbReference type="PROSITE" id="PS51078"/>
    </source>
</evidence>
<dbReference type="SUPFAM" id="SSF46785">
    <property type="entry name" value="Winged helix' DNA-binding domain"/>
    <property type="match status" value="1"/>
</dbReference>
<dbReference type="Pfam" id="PF09339">
    <property type="entry name" value="HTH_IclR"/>
    <property type="match status" value="1"/>
</dbReference>
<keyword evidence="3" id="KW-0804">Transcription</keyword>
<evidence type="ECO:0000259" key="4">
    <source>
        <dbReference type="PROSITE" id="PS51077"/>
    </source>
</evidence>
<dbReference type="InterPro" id="IPR036390">
    <property type="entry name" value="WH_DNA-bd_sf"/>
</dbReference>
<dbReference type="Pfam" id="PF01614">
    <property type="entry name" value="IclR_C"/>
    <property type="match status" value="1"/>
</dbReference>
<dbReference type="PROSITE" id="PS51077">
    <property type="entry name" value="HTH_ICLR"/>
    <property type="match status" value="1"/>
</dbReference>
<protein>
    <submittedName>
        <fullName evidence="6">IclR family transcriptional regulator</fullName>
    </submittedName>
</protein>
<dbReference type="InterPro" id="IPR014757">
    <property type="entry name" value="Tscrpt_reg_IclR_C"/>
</dbReference>
<keyword evidence="2" id="KW-0238">DNA-binding</keyword>
<dbReference type="EMBL" id="JBHSBN010000014">
    <property type="protein sequence ID" value="MFC4108230.1"/>
    <property type="molecule type" value="Genomic_DNA"/>
</dbReference>
<comment type="caution">
    <text evidence="6">The sequence shown here is derived from an EMBL/GenBank/DDBJ whole genome shotgun (WGS) entry which is preliminary data.</text>
</comment>
<evidence type="ECO:0000313" key="6">
    <source>
        <dbReference type="EMBL" id="MFC4108230.1"/>
    </source>
</evidence>
<dbReference type="InterPro" id="IPR036388">
    <property type="entry name" value="WH-like_DNA-bd_sf"/>
</dbReference>
<organism evidence="6 7">
    <name type="scientific">Micromonospora zhanjiangensis</name>
    <dbReference type="NCBI Taxonomy" id="1522057"/>
    <lineage>
        <taxon>Bacteria</taxon>
        <taxon>Bacillati</taxon>
        <taxon>Actinomycetota</taxon>
        <taxon>Actinomycetes</taxon>
        <taxon>Micromonosporales</taxon>
        <taxon>Micromonosporaceae</taxon>
        <taxon>Micromonospora</taxon>
    </lineage>
</organism>
<dbReference type="Gene3D" id="1.10.10.10">
    <property type="entry name" value="Winged helix-like DNA-binding domain superfamily/Winged helix DNA-binding domain"/>
    <property type="match status" value="1"/>
</dbReference>
<evidence type="ECO:0000256" key="3">
    <source>
        <dbReference type="ARBA" id="ARBA00023163"/>
    </source>
</evidence>
<evidence type="ECO:0000256" key="1">
    <source>
        <dbReference type="ARBA" id="ARBA00023015"/>
    </source>
</evidence>
<dbReference type="SUPFAM" id="SSF55781">
    <property type="entry name" value="GAF domain-like"/>
    <property type="match status" value="1"/>
</dbReference>
<evidence type="ECO:0000256" key="2">
    <source>
        <dbReference type="ARBA" id="ARBA00023125"/>
    </source>
</evidence>
<dbReference type="PROSITE" id="PS51078">
    <property type="entry name" value="ICLR_ED"/>
    <property type="match status" value="1"/>
</dbReference>
<dbReference type="InterPro" id="IPR029016">
    <property type="entry name" value="GAF-like_dom_sf"/>
</dbReference>
<evidence type="ECO:0000313" key="7">
    <source>
        <dbReference type="Proteomes" id="UP001595868"/>
    </source>
</evidence>
<gene>
    <name evidence="6" type="ORF">ACFOX0_20140</name>
</gene>
<name>A0ABV8KQR8_9ACTN</name>
<proteinExistence type="predicted"/>
<dbReference type="InterPro" id="IPR005471">
    <property type="entry name" value="Tscrpt_reg_IclR_N"/>
</dbReference>
<keyword evidence="7" id="KW-1185">Reference proteome</keyword>
<feature type="domain" description="IclR-ED" evidence="5">
    <location>
        <begin position="77"/>
        <end position="257"/>
    </location>
</feature>
<dbReference type="Proteomes" id="UP001595868">
    <property type="component" value="Unassembled WGS sequence"/>
</dbReference>
<dbReference type="SMART" id="SM00346">
    <property type="entry name" value="HTH_ICLR"/>
    <property type="match status" value="1"/>
</dbReference>
<sequence>MTQDEKPREGPAYPIESVSNALRLLLLLRDRDELRVMDCAAELGVARSTAHRLLTMLDHHGFLRRDPVTRTYRTGEALLSIGLNAIRSLDIRARARPHMQALCDEVGETVNLVLLEGDSVRFIDAIETPRALRVGGRIGLRRPAHCTSAGKAILAALSARELRALYPEERLTVMTDDSLSTRTELERALVEVRETGFALARTESDPDIVAVGARIPQDPGQVQAGIAVSAPASRMTAEEIERCGRAAARTAALIAGR</sequence>
<reference evidence="7" key="1">
    <citation type="journal article" date="2019" name="Int. J. Syst. Evol. Microbiol.">
        <title>The Global Catalogue of Microorganisms (GCM) 10K type strain sequencing project: providing services to taxonomists for standard genome sequencing and annotation.</title>
        <authorList>
            <consortium name="The Broad Institute Genomics Platform"/>
            <consortium name="The Broad Institute Genome Sequencing Center for Infectious Disease"/>
            <person name="Wu L."/>
            <person name="Ma J."/>
        </authorList>
    </citation>
    <scope>NUCLEOTIDE SEQUENCE [LARGE SCALE GENOMIC DNA]</scope>
    <source>
        <strain evidence="7">2902at01</strain>
    </source>
</reference>
<keyword evidence="1" id="KW-0805">Transcription regulation</keyword>
<dbReference type="RefSeq" id="WP_377548193.1">
    <property type="nucleotide sequence ID" value="NZ_JBHSBN010000014.1"/>
</dbReference>
<dbReference type="PANTHER" id="PTHR30136:SF24">
    <property type="entry name" value="HTH-TYPE TRANSCRIPTIONAL REPRESSOR ALLR"/>
    <property type="match status" value="1"/>
</dbReference>
<dbReference type="InterPro" id="IPR050707">
    <property type="entry name" value="HTH_MetabolicPath_Reg"/>
</dbReference>
<accession>A0ABV8KQR8</accession>
<dbReference type="Gene3D" id="3.30.450.40">
    <property type="match status" value="1"/>
</dbReference>